<proteinExistence type="predicted"/>
<feature type="region of interest" description="Disordered" evidence="1">
    <location>
        <begin position="95"/>
        <end position="136"/>
    </location>
</feature>
<protein>
    <submittedName>
        <fullName evidence="2">Uncharacterized protein</fullName>
    </submittedName>
</protein>
<evidence type="ECO:0000313" key="3">
    <source>
        <dbReference type="Proteomes" id="UP001472677"/>
    </source>
</evidence>
<dbReference type="EMBL" id="JBBPBM010002393">
    <property type="protein sequence ID" value="KAK8478909.1"/>
    <property type="molecule type" value="Genomic_DNA"/>
</dbReference>
<feature type="compositionally biased region" description="Basic and acidic residues" evidence="1">
    <location>
        <begin position="97"/>
        <end position="114"/>
    </location>
</feature>
<evidence type="ECO:0000256" key="1">
    <source>
        <dbReference type="SAM" id="MobiDB-lite"/>
    </source>
</evidence>
<accession>A0ABR1ZFN8</accession>
<comment type="caution">
    <text evidence="2">The sequence shown here is derived from an EMBL/GenBank/DDBJ whole genome shotgun (WGS) entry which is preliminary data.</text>
</comment>
<reference evidence="2 3" key="1">
    <citation type="journal article" date="2024" name="G3 (Bethesda)">
        <title>Genome assembly of Hibiscus sabdariffa L. provides insights into metabolisms of medicinal natural products.</title>
        <authorList>
            <person name="Kim T."/>
        </authorList>
    </citation>
    <scope>NUCLEOTIDE SEQUENCE [LARGE SCALE GENOMIC DNA]</scope>
    <source>
        <strain evidence="2">TK-2024</strain>
        <tissue evidence="2">Old leaves</tissue>
    </source>
</reference>
<dbReference type="Proteomes" id="UP001472677">
    <property type="component" value="Unassembled WGS sequence"/>
</dbReference>
<name>A0ABR1ZFN8_9ROSI</name>
<keyword evidence="3" id="KW-1185">Reference proteome</keyword>
<evidence type="ECO:0000313" key="2">
    <source>
        <dbReference type="EMBL" id="KAK8478909.1"/>
    </source>
</evidence>
<sequence length="163" mass="18449">MFTRSNDPKVDVGSRYKTLLRWYSHLAARAAMSEQSFDIAMSDGENTLSKVETTLKQLSIEDSLNMCTENKIPQADETEQIENNGKKVKGVKCKPIRKGDRSSIRPKNALEKATGKRKRQGEQSVNSVREKEGIVDSDVSNSHGQLISQYTHVFKFDDHIYLI</sequence>
<organism evidence="2 3">
    <name type="scientific">Hibiscus sabdariffa</name>
    <name type="common">roselle</name>
    <dbReference type="NCBI Taxonomy" id="183260"/>
    <lineage>
        <taxon>Eukaryota</taxon>
        <taxon>Viridiplantae</taxon>
        <taxon>Streptophyta</taxon>
        <taxon>Embryophyta</taxon>
        <taxon>Tracheophyta</taxon>
        <taxon>Spermatophyta</taxon>
        <taxon>Magnoliopsida</taxon>
        <taxon>eudicotyledons</taxon>
        <taxon>Gunneridae</taxon>
        <taxon>Pentapetalae</taxon>
        <taxon>rosids</taxon>
        <taxon>malvids</taxon>
        <taxon>Malvales</taxon>
        <taxon>Malvaceae</taxon>
        <taxon>Malvoideae</taxon>
        <taxon>Hibiscus</taxon>
    </lineage>
</organism>
<gene>
    <name evidence="2" type="ORF">V6N12_032816</name>
</gene>